<dbReference type="InterPro" id="IPR005624">
    <property type="entry name" value="PduO/GlcC-like"/>
</dbReference>
<evidence type="ECO:0000313" key="1">
    <source>
        <dbReference type="EMBL" id="RDH18943.1"/>
    </source>
</evidence>
<protein>
    <recommendedName>
        <fullName evidence="3">DUF967 domain protein</fullName>
    </recommendedName>
</protein>
<gene>
    <name evidence="1" type="ORF">M747DRAFT_342944</name>
</gene>
<dbReference type="Proteomes" id="UP000253845">
    <property type="component" value="Unassembled WGS sequence"/>
</dbReference>
<proteinExistence type="predicted"/>
<dbReference type="SUPFAM" id="SSF143744">
    <property type="entry name" value="GlcG-like"/>
    <property type="match status" value="1"/>
</dbReference>
<name>A0A370BTS1_ASPNG</name>
<dbReference type="VEuPathDB" id="FungiDB:M747DRAFT_342944"/>
<dbReference type="PANTHER" id="PTHR28255:SF1">
    <property type="entry name" value="UPF0303 PROTEIN YBR137W"/>
    <property type="match status" value="1"/>
</dbReference>
<dbReference type="PANTHER" id="PTHR28255">
    <property type="match status" value="1"/>
</dbReference>
<sequence length="237" mass="25637">MPELYFKSKEALLKDLRSFTASNSGSDYPGILAATMAPQEPVSSHNPADPALVLAQEQALVFPSFTTTTAWTLGVALRSHILALPAHKRRPAVISICLSGSSAPQLVFHCATEPGTRVDHVLWLKRKTKTVLRWQVSTWYLHCRLKPTNANESVCVGPSVMEGIEVLAEQFALSPVERYEYALQAGGFPIRVEGVEGVVGVIAVSGLQEEAADHEVIVAAIQEFLDGKKQDSCANAS</sequence>
<dbReference type="AlphaFoldDB" id="A0A370BTS1"/>
<dbReference type="GO" id="GO:0072380">
    <property type="term" value="C:TRC complex"/>
    <property type="evidence" value="ECO:0007669"/>
    <property type="project" value="TreeGrafter"/>
</dbReference>
<dbReference type="GO" id="GO:0006620">
    <property type="term" value="P:post-translational protein targeting to endoplasmic reticulum membrane"/>
    <property type="evidence" value="ECO:0007669"/>
    <property type="project" value="TreeGrafter"/>
</dbReference>
<organism evidence="1 2">
    <name type="scientific">Aspergillus niger ATCC 13496</name>
    <dbReference type="NCBI Taxonomy" id="1353008"/>
    <lineage>
        <taxon>Eukaryota</taxon>
        <taxon>Fungi</taxon>
        <taxon>Dikarya</taxon>
        <taxon>Ascomycota</taxon>
        <taxon>Pezizomycotina</taxon>
        <taxon>Eurotiomycetes</taxon>
        <taxon>Eurotiomycetidae</taxon>
        <taxon>Eurotiales</taxon>
        <taxon>Aspergillaceae</taxon>
        <taxon>Aspergillus</taxon>
        <taxon>Aspergillus subgen. Circumdati</taxon>
    </lineage>
</organism>
<evidence type="ECO:0008006" key="3">
    <source>
        <dbReference type="Google" id="ProtNLM"/>
    </source>
</evidence>
<dbReference type="Gene3D" id="3.30.450.150">
    <property type="entry name" value="Haem-degrading domain"/>
    <property type="match status" value="1"/>
</dbReference>
<dbReference type="Pfam" id="PF03928">
    <property type="entry name" value="HbpS-like"/>
    <property type="match status" value="1"/>
</dbReference>
<dbReference type="InterPro" id="IPR010371">
    <property type="entry name" value="YBR137W-like"/>
</dbReference>
<evidence type="ECO:0000313" key="2">
    <source>
        <dbReference type="Proteomes" id="UP000253845"/>
    </source>
</evidence>
<dbReference type="EMBL" id="KZ851921">
    <property type="protein sequence ID" value="RDH18943.1"/>
    <property type="molecule type" value="Genomic_DNA"/>
</dbReference>
<reference evidence="1 2" key="1">
    <citation type="submission" date="2018-07" db="EMBL/GenBank/DDBJ databases">
        <title>Section-level genome sequencing of Aspergillus section Nigri to investigate inter- and intra-species variation.</title>
        <authorList>
            <consortium name="DOE Joint Genome Institute"/>
            <person name="Vesth T.C."/>
            <person name="Nybo J.L."/>
            <person name="Theobald S."/>
            <person name="Frisvad J.C."/>
            <person name="Larsen T.O."/>
            <person name="Nielsen K.F."/>
            <person name="Hoof J.B."/>
            <person name="Brandl J."/>
            <person name="Salamov A."/>
            <person name="Riley R."/>
            <person name="Gladden J.M."/>
            <person name="Phatale P."/>
            <person name="Nielsen M.T."/>
            <person name="Lyhne E.K."/>
            <person name="Kogle M.E."/>
            <person name="Strasser K."/>
            <person name="McDonnell E."/>
            <person name="Barry K."/>
            <person name="Clum A."/>
            <person name="Chen C."/>
            <person name="Nolan M."/>
            <person name="Sandor L."/>
            <person name="Kuo A."/>
            <person name="Lipzen A."/>
            <person name="Hainaut M."/>
            <person name="Drula E."/>
            <person name="Tsang A."/>
            <person name="Magnuson J.K."/>
            <person name="Henrissat B."/>
            <person name="Wiebenga A."/>
            <person name="Simmons B.A."/>
            <person name="Makela M.R."/>
            <person name="De vries R.P."/>
            <person name="Grigoriev I.V."/>
            <person name="Mortensen U.H."/>
            <person name="Baker S.E."/>
            <person name="Andersen M.R."/>
        </authorList>
    </citation>
    <scope>NUCLEOTIDE SEQUENCE [LARGE SCALE GENOMIC DNA]</scope>
    <source>
        <strain evidence="1 2">ATCC 13496</strain>
    </source>
</reference>
<accession>A0A370BTS1</accession>
<dbReference type="InterPro" id="IPR038084">
    <property type="entry name" value="PduO/GlcC-like_sf"/>
</dbReference>